<keyword evidence="6" id="KW-1185">Reference proteome</keyword>
<dbReference type="OrthoDB" id="9775180at2"/>
<dbReference type="GO" id="GO:0006813">
    <property type="term" value="P:potassium ion transport"/>
    <property type="evidence" value="ECO:0007669"/>
    <property type="project" value="InterPro"/>
</dbReference>
<dbReference type="AlphaFoldDB" id="S0G898"/>
<reference evidence="5 6" key="1">
    <citation type="journal article" date="2013" name="Genome Announc.">
        <title>Draft Genome Sequence of Desulfotignum phosphitoxidans DSM 13687 Strain FiPS-3.</title>
        <authorList>
            <person name="Poehlein A."/>
            <person name="Daniel R."/>
            <person name="Simeonova D.D."/>
        </authorList>
    </citation>
    <scope>NUCLEOTIDE SEQUENCE [LARGE SCALE GENOMIC DNA]</scope>
    <source>
        <strain evidence="5 6">DSM 13687</strain>
    </source>
</reference>
<evidence type="ECO:0000313" key="5">
    <source>
        <dbReference type="EMBL" id="EMS81661.1"/>
    </source>
</evidence>
<dbReference type="InterPro" id="IPR006016">
    <property type="entry name" value="UspA"/>
</dbReference>
<dbReference type="Gene3D" id="3.40.50.720">
    <property type="entry name" value="NAD(P)-binding Rossmann-like Domain"/>
    <property type="match status" value="1"/>
</dbReference>
<dbReference type="GO" id="GO:0008324">
    <property type="term" value="F:monoatomic cation transmembrane transporter activity"/>
    <property type="evidence" value="ECO:0007669"/>
    <property type="project" value="InterPro"/>
</dbReference>
<comment type="caution">
    <text evidence="5">The sequence shown here is derived from an EMBL/GenBank/DDBJ whole genome shotgun (WGS) entry which is preliminary data.</text>
</comment>
<feature type="domain" description="RCK C-terminal" evidence="4">
    <location>
        <begin position="135"/>
        <end position="217"/>
    </location>
</feature>
<dbReference type="InterPro" id="IPR006037">
    <property type="entry name" value="RCK_C"/>
</dbReference>
<dbReference type="Pfam" id="PF02254">
    <property type="entry name" value="TrkA_N"/>
    <property type="match status" value="1"/>
</dbReference>
<evidence type="ECO:0000256" key="1">
    <source>
        <dbReference type="ARBA" id="ARBA00022448"/>
    </source>
</evidence>
<dbReference type="EMBL" id="APJX01000001">
    <property type="protein sequence ID" value="EMS81661.1"/>
    <property type="molecule type" value="Genomic_DNA"/>
</dbReference>
<protein>
    <submittedName>
        <fullName evidence="5">TrkA-N domain-containing protein</fullName>
    </submittedName>
</protein>
<dbReference type="PROSITE" id="PS51201">
    <property type="entry name" value="RCK_N"/>
    <property type="match status" value="1"/>
</dbReference>
<organism evidence="5 6">
    <name type="scientific">Desulfotignum phosphitoxidans DSM 13687</name>
    <dbReference type="NCBI Taxonomy" id="1286635"/>
    <lineage>
        <taxon>Bacteria</taxon>
        <taxon>Pseudomonadati</taxon>
        <taxon>Thermodesulfobacteriota</taxon>
        <taxon>Desulfobacteria</taxon>
        <taxon>Desulfobacterales</taxon>
        <taxon>Desulfobacteraceae</taxon>
        <taxon>Desulfotignum</taxon>
    </lineage>
</organism>
<dbReference type="PROSITE" id="PS51202">
    <property type="entry name" value="RCK_C"/>
    <property type="match status" value="1"/>
</dbReference>
<dbReference type="PANTHER" id="PTHR43833:SF5">
    <property type="entry name" value="TRK SYSTEM POTASSIUM UPTAKE PROTEIN TRKA"/>
    <property type="match status" value="1"/>
</dbReference>
<evidence type="ECO:0000259" key="4">
    <source>
        <dbReference type="PROSITE" id="PS51202"/>
    </source>
</evidence>
<gene>
    <name evidence="5" type="ORF">Dpo_1c08020</name>
</gene>
<evidence type="ECO:0000313" key="6">
    <source>
        <dbReference type="Proteomes" id="UP000014216"/>
    </source>
</evidence>
<feature type="domain" description="RCK N-terminal" evidence="3">
    <location>
        <begin position="1"/>
        <end position="124"/>
    </location>
</feature>
<evidence type="ECO:0000259" key="3">
    <source>
        <dbReference type="PROSITE" id="PS51201"/>
    </source>
</evidence>
<name>S0G898_9BACT</name>
<dbReference type="InterPro" id="IPR003148">
    <property type="entry name" value="RCK_N"/>
</dbReference>
<dbReference type="Gene3D" id="3.40.50.12370">
    <property type="match status" value="1"/>
</dbReference>
<proteinExistence type="predicted"/>
<dbReference type="PANTHER" id="PTHR43833">
    <property type="entry name" value="POTASSIUM CHANNEL PROTEIN 2-RELATED-RELATED"/>
    <property type="match status" value="1"/>
</dbReference>
<dbReference type="Pfam" id="PF00582">
    <property type="entry name" value="Usp"/>
    <property type="match status" value="1"/>
</dbReference>
<dbReference type="InterPro" id="IPR050721">
    <property type="entry name" value="Trk_Ktr_HKT_K-transport"/>
</dbReference>
<dbReference type="RefSeq" id="WP_006964425.1">
    <property type="nucleotide sequence ID" value="NZ_APJX01000001.1"/>
</dbReference>
<sequence length="475" mass="52038">MKLIICGAGRITDELLKRAGANWEITLIEKDAAKLAPFSTRFPNIIRVMSEDASSPVVLDKAGLSSQDGILAMTSDDAVNLAIVRFAKQADIKTVLAVVRDPEQLPAFQKLGVWTVSMAADAARKAYQFVKDPRIRITDLGEGEGELLELAVGEQELARLEDITGASEQNPRWRVAGIIRDNQLIFPDQYKGLEKEDRLLILGKDDLYNAFSRHLEGSRLHFPRTYGQRMVLGLGVDKDPDGTTELINEAFYLAQGTHIEKITALCDNTASDVKQTLSRWSESLEIEIIETEGPVEKTAVHTAAGKDAGIVILPFKKHSLAGTFFKGGISALAARLPCPLLSAKMTDPYEHLMVPFNGSLACQRALEITMDLAQQLEAEVSVIIVAEPSYLKGKPSGPDPWEQQMVQQVRDLARVHDTRVQEIVRRGNPVKEIATAAADCQLLVLAGNDGHTGFFSIQTADMILNRVSCSVLLVS</sequence>
<dbReference type="InterPro" id="IPR036721">
    <property type="entry name" value="RCK_C_sf"/>
</dbReference>
<dbReference type="InterPro" id="IPR036291">
    <property type="entry name" value="NAD(P)-bd_dom_sf"/>
</dbReference>
<dbReference type="Gene3D" id="3.30.70.1450">
    <property type="entry name" value="Regulator of K+ conductance, C-terminal domain"/>
    <property type="match status" value="1"/>
</dbReference>
<dbReference type="CDD" id="cd00293">
    <property type="entry name" value="USP-like"/>
    <property type="match status" value="1"/>
</dbReference>
<dbReference type="Proteomes" id="UP000014216">
    <property type="component" value="Unassembled WGS sequence"/>
</dbReference>
<dbReference type="SUPFAM" id="SSF52402">
    <property type="entry name" value="Adenine nucleotide alpha hydrolases-like"/>
    <property type="match status" value="1"/>
</dbReference>
<evidence type="ECO:0000256" key="2">
    <source>
        <dbReference type="ARBA" id="ARBA00023065"/>
    </source>
</evidence>
<keyword evidence="2" id="KW-0406">Ion transport</keyword>
<accession>S0G898</accession>
<dbReference type="SUPFAM" id="SSF51735">
    <property type="entry name" value="NAD(P)-binding Rossmann-fold domains"/>
    <property type="match status" value="1"/>
</dbReference>
<keyword evidence="1" id="KW-0813">Transport</keyword>